<evidence type="ECO:0000259" key="2">
    <source>
        <dbReference type="PROSITE" id="PS51489"/>
    </source>
</evidence>
<dbReference type="Gene3D" id="1.25.40.430">
    <property type="match status" value="1"/>
</dbReference>
<organism evidence="3 4">
    <name type="scientific">Apostasia shenzhenica</name>
    <dbReference type="NCBI Taxonomy" id="1088818"/>
    <lineage>
        <taxon>Eukaryota</taxon>
        <taxon>Viridiplantae</taxon>
        <taxon>Streptophyta</taxon>
        <taxon>Embryophyta</taxon>
        <taxon>Tracheophyta</taxon>
        <taxon>Spermatophyta</taxon>
        <taxon>Magnoliopsida</taxon>
        <taxon>Liliopsida</taxon>
        <taxon>Asparagales</taxon>
        <taxon>Orchidaceae</taxon>
        <taxon>Apostasioideae</taxon>
        <taxon>Apostasia</taxon>
    </lineage>
</organism>
<dbReference type="PANTHER" id="PTHR14030">
    <property type="entry name" value="MITOTIC CHECKPOINT SERINE/THREONINE-PROTEIN KINASE BUB1"/>
    <property type="match status" value="1"/>
</dbReference>
<dbReference type="InterPro" id="IPR015661">
    <property type="entry name" value="Bub1/Mad3"/>
</dbReference>
<evidence type="ECO:0000256" key="1">
    <source>
        <dbReference type="SAM" id="MobiDB-lite"/>
    </source>
</evidence>
<dbReference type="PROSITE" id="PS51489">
    <property type="entry name" value="BUB1_N"/>
    <property type="match status" value="1"/>
</dbReference>
<keyword evidence="3" id="KW-0418">Kinase</keyword>
<evidence type="ECO:0000313" key="4">
    <source>
        <dbReference type="Proteomes" id="UP000236161"/>
    </source>
</evidence>
<protein>
    <submittedName>
        <fullName evidence="3">Checkpoint serine/threonine-protein kinase</fullName>
        <ecNumber evidence="3">2.7.11.1</ecNumber>
    </submittedName>
</protein>
<dbReference type="InterPro" id="IPR013212">
    <property type="entry name" value="Mad3/Bub1_I"/>
</dbReference>
<keyword evidence="3" id="KW-0808">Transferase</keyword>
<dbReference type="GO" id="GO:0004674">
    <property type="term" value="F:protein serine/threonine kinase activity"/>
    <property type="evidence" value="ECO:0007669"/>
    <property type="project" value="UniProtKB-EC"/>
</dbReference>
<sequence length="313" mass="35968">MASSSQKDLFSSLIADIRNYSGSDPLRPWIQGIRKMREALPPHVLSEKLPRFLQKCAEAFESNRRYRNDSRYLAVWIQLMDYVEDARVILRKMEKSEIGTKRAKFYTAYALFYEKKKRFVEAEKVFHLGAQNLAEPLDELQKSYDQFLLRMKVLKLRRAREYSVRDSSRLPWKRNSDVNRSIPICNDSTLELETMPRGSNEADAKSILDGCSIEVFIDDNTDEQKKTDGAELQKQFVGTCNAMDDINSMFGKPLNFGKARKKKKKKKNQNNPVDGKSAGGDMFFILPDAEMEKNSTGEGSRITILVLAKSEIH</sequence>
<dbReference type="EC" id="2.7.11.1" evidence="3"/>
<dbReference type="GO" id="GO:0007094">
    <property type="term" value="P:mitotic spindle assembly checkpoint signaling"/>
    <property type="evidence" value="ECO:0007669"/>
    <property type="project" value="InterPro"/>
</dbReference>
<dbReference type="Pfam" id="PF08311">
    <property type="entry name" value="Mad3_BUB1_I"/>
    <property type="match status" value="1"/>
</dbReference>
<dbReference type="AlphaFoldDB" id="A0A2I0A4X6"/>
<dbReference type="GO" id="GO:0051754">
    <property type="term" value="P:meiotic sister chromatid cohesion, centromeric"/>
    <property type="evidence" value="ECO:0007669"/>
    <property type="project" value="TreeGrafter"/>
</dbReference>
<dbReference type="OrthoDB" id="248495at2759"/>
<proteinExistence type="predicted"/>
<accession>A0A2I0A4X6</accession>
<feature type="domain" description="BUB1 N-terminal" evidence="2">
    <location>
        <begin position="13"/>
        <end position="171"/>
    </location>
</feature>
<dbReference type="STRING" id="1088818.A0A2I0A4X6"/>
<feature type="region of interest" description="Disordered" evidence="1">
    <location>
        <begin position="258"/>
        <end position="279"/>
    </location>
</feature>
<dbReference type="EMBL" id="KZ452023">
    <property type="protein sequence ID" value="PKA50594.1"/>
    <property type="molecule type" value="Genomic_DNA"/>
</dbReference>
<evidence type="ECO:0000313" key="3">
    <source>
        <dbReference type="EMBL" id="PKA50594.1"/>
    </source>
</evidence>
<reference evidence="3 4" key="1">
    <citation type="journal article" date="2017" name="Nature">
        <title>The Apostasia genome and the evolution of orchids.</title>
        <authorList>
            <person name="Zhang G.Q."/>
            <person name="Liu K.W."/>
            <person name="Li Z."/>
            <person name="Lohaus R."/>
            <person name="Hsiao Y.Y."/>
            <person name="Niu S.C."/>
            <person name="Wang J.Y."/>
            <person name="Lin Y.C."/>
            <person name="Xu Q."/>
            <person name="Chen L.J."/>
            <person name="Yoshida K."/>
            <person name="Fujiwara S."/>
            <person name="Wang Z.W."/>
            <person name="Zhang Y.Q."/>
            <person name="Mitsuda N."/>
            <person name="Wang M."/>
            <person name="Liu G.H."/>
            <person name="Pecoraro L."/>
            <person name="Huang H.X."/>
            <person name="Xiao X.J."/>
            <person name="Lin M."/>
            <person name="Wu X.Y."/>
            <person name="Wu W.L."/>
            <person name="Chen Y.Y."/>
            <person name="Chang S.B."/>
            <person name="Sakamoto S."/>
            <person name="Ohme-Takagi M."/>
            <person name="Yagi M."/>
            <person name="Zeng S.J."/>
            <person name="Shen C.Y."/>
            <person name="Yeh C.M."/>
            <person name="Luo Y.B."/>
            <person name="Tsai W.C."/>
            <person name="Van de Peer Y."/>
            <person name="Liu Z.J."/>
        </authorList>
    </citation>
    <scope>NUCLEOTIDE SEQUENCE [LARGE SCALE GENOMIC DNA]</scope>
    <source>
        <strain evidence="4">cv. Shenzhen</strain>
        <tissue evidence="3">Stem</tissue>
    </source>
</reference>
<dbReference type="Proteomes" id="UP000236161">
    <property type="component" value="Unassembled WGS sequence"/>
</dbReference>
<feature type="compositionally biased region" description="Basic residues" evidence="1">
    <location>
        <begin position="258"/>
        <end position="268"/>
    </location>
</feature>
<name>A0A2I0A4X6_9ASPA</name>
<dbReference type="SMART" id="SM00777">
    <property type="entry name" value="Mad3_BUB1_I"/>
    <property type="match status" value="1"/>
</dbReference>
<keyword evidence="4" id="KW-1185">Reference proteome</keyword>
<gene>
    <name evidence="3" type="ORF">AXF42_Ash013809</name>
</gene>
<dbReference type="PANTHER" id="PTHR14030:SF2">
    <property type="entry name" value="OS11G0128700 PROTEIN"/>
    <property type="match status" value="1"/>
</dbReference>